<evidence type="ECO:0000313" key="1">
    <source>
        <dbReference type="EMBL" id="ADB14980.1"/>
    </source>
</evidence>
<reference evidence="1 2" key="1">
    <citation type="journal article" date="2009" name="Stand. Genomic Sci.">
        <title>Complete genome sequence of Pirellula staleyi type strain (ATCC 27377).</title>
        <authorList>
            <person name="Clum A."/>
            <person name="Tindall B.J."/>
            <person name="Sikorski J."/>
            <person name="Ivanova N."/>
            <person name="Mavrommatis K."/>
            <person name="Lucas S."/>
            <person name="Glavina del Rio T."/>
            <person name="Nolan M."/>
            <person name="Chen F."/>
            <person name="Tice H."/>
            <person name="Pitluck S."/>
            <person name="Cheng J.F."/>
            <person name="Chertkov O."/>
            <person name="Brettin T."/>
            <person name="Han C."/>
            <person name="Detter J.C."/>
            <person name="Kuske C."/>
            <person name="Bruce D."/>
            <person name="Goodwin L."/>
            <person name="Ovchinikova G."/>
            <person name="Pati A."/>
            <person name="Mikhailova N."/>
            <person name="Chen A."/>
            <person name="Palaniappan K."/>
            <person name="Land M."/>
            <person name="Hauser L."/>
            <person name="Chang Y.J."/>
            <person name="Jeffries C.D."/>
            <person name="Chain P."/>
            <person name="Rohde M."/>
            <person name="Goker M."/>
            <person name="Bristow J."/>
            <person name="Eisen J.A."/>
            <person name="Markowitz V."/>
            <person name="Hugenholtz P."/>
            <person name="Kyrpides N.C."/>
            <person name="Klenk H.P."/>
            <person name="Lapidus A."/>
        </authorList>
    </citation>
    <scope>NUCLEOTIDE SEQUENCE [LARGE SCALE GENOMIC DNA]</scope>
    <source>
        <strain evidence="2">ATCC 27377 / DSM 6068 / ICPB 4128</strain>
    </source>
</reference>
<keyword evidence="2" id="KW-1185">Reference proteome</keyword>
<name>D2R1J5_PIRSD</name>
<protein>
    <submittedName>
        <fullName evidence="1">Uncharacterized protein</fullName>
    </submittedName>
</protein>
<dbReference type="STRING" id="530564.Psta_0287"/>
<dbReference type="EMBL" id="CP001848">
    <property type="protein sequence ID" value="ADB14980.1"/>
    <property type="molecule type" value="Genomic_DNA"/>
</dbReference>
<accession>D2R1J5</accession>
<dbReference type="InterPro" id="IPR027417">
    <property type="entry name" value="P-loop_NTPase"/>
</dbReference>
<dbReference type="HOGENOM" id="CLU_428167_0_0_0"/>
<dbReference type="Proteomes" id="UP000001887">
    <property type="component" value="Chromosome"/>
</dbReference>
<sequence length="639" mass="71034">MPRLLQQKHRLHKILIECKLGDSVDLLVSSINSSVRAQLPNEDIPAKRLLGIIDFLCEYDLPKNSADPLVQFLQRVVHLLDQYPDQCEEVKVFLLSLSTRDTELNNTQHDSSTDNAPAGHHPAIGVLVIATTHVELDAMKSSLNVSDRLSIGTLEYWHGTVGGLEIAVTQSVPPEGIVILQETLQPSAVIYVCPVICLKKQPKDQAHTILASTLHENPKQASRTRSLRLCDAMTSYMARTLPSGRYANVVEILDIPQWEQLNPAALQHVKLSFVVASDNSILSLLKEIDSPVALLGSVVWRHEPRSEKIPTLQEILGSEAHHIASEASGSILHEILSTESCPYKNAERVLSVDSSHPGALDVWIRSPSDADDVKPFVNRAQFRTDLVRLLRPGNPRTMVVSGEEGSGKSFLFEFLMHLHITNVVRANIIPIQLPKESRPPEWTWRKLMQLLCEGLKIQRLAIDEFHDPSEFVSRYLVRTISPSSSKSFESMPARHQANIFVFDGFARQGFSPDIYDTLLALEDAIASCALPNFRCLVLGCNAHTLLRDSPSRIVRTYKVDDVPEAADIDGFIAHFSRQHNVAPSPEAIQTFRETISFNVAAVDERLGAAERHIRMLKVNSIFLRASQLLLAQSSTIGGV</sequence>
<dbReference type="AlphaFoldDB" id="D2R1J5"/>
<dbReference type="SUPFAM" id="SSF52540">
    <property type="entry name" value="P-loop containing nucleoside triphosphate hydrolases"/>
    <property type="match status" value="1"/>
</dbReference>
<evidence type="ECO:0000313" key="2">
    <source>
        <dbReference type="Proteomes" id="UP000001887"/>
    </source>
</evidence>
<dbReference type="KEGG" id="psl:Psta_0287"/>
<organism evidence="1 2">
    <name type="scientific">Pirellula staleyi (strain ATCC 27377 / DSM 6068 / ICPB 4128)</name>
    <name type="common">Pirella staleyi</name>
    <dbReference type="NCBI Taxonomy" id="530564"/>
    <lineage>
        <taxon>Bacteria</taxon>
        <taxon>Pseudomonadati</taxon>
        <taxon>Planctomycetota</taxon>
        <taxon>Planctomycetia</taxon>
        <taxon>Pirellulales</taxon>
        <taxon>Pirellulaceae</taxon>
        <taxon>Pirellula</taxon>
    </lineage>
</organism>
<proteinExistence type="predicted"/>
<gene>
    <name evidence="1" type="ordered locus">Psta_0287</name>
</gene>